<accession>A0A846Y6X4</accession>
<organism evidence="1 2">
    <name type="scientific">Nocardia vermiculata</name>
    <dbReference type="NCBI Taxonomy" id="257274"/>
    <lineage>
        <taxon>Bacteria</taxon>
        <taxon>Bacillati</taxon>
        <taxon>Actinomycetota</taxon>
        <taxon>Actinomycetes</taxon>
        <taxon>Mycobacteriales</taxon>
        <taxon>Nocardiaceae</taxon>
        <taxon>Nocardia</taxon>
    </lineage>
</organism>
<dbReference type="EMBL" id="JAAXOP010000018">
    <property type="protein sequence ID" value="NKY53564.1"/>
    <property type="molecule type" value="Genomic_DNA"/>
</dbReference>
<evidence type="ECO:0000313" key="2">
    <source>
        <dbReference type="Proteomes" id="UP000565711"/>
    </source>
</evidence>
<evidence type="ECO:0008006" key="3">
    <source>
        <dbReference type="Google" id="ProtNLM"/>
    </source>
</evidence>
<keyword evidence="2" id="KW-1185">Reference proteome</keyword>
<protein>
    <recommendedName>
        <fullName evidence="3">Extracellular solute-binding protein</fullName>
    </recommendedName>
</protein>
<comment type="caution">
    <text evidence="1">The sequence shown here is derived from an EMBL/GenBank/DDBJ whole genome shotgun (WGS) entry which is preliminary data.</text>
</comment>
<reference evidence="1 2" key="1">
    <citation type="submission" date="2020-04" db="EMBL/GenBank/DDBJ databases">
        <title>MicrobeNet Type strains.</title>
        <authorList>
            <person name="Nicholson A.C."/>
        </authorList>
    </citation>
    <scope>NUCLEOTIDE SEQUENCE [LARGE SCALE GENOMIC DNA]</scope>
    <source>
        <strain evidence="1 2">JCM 12354</strain>
    </source>
</reference>
<gene>
    <name evidence="1" type="ORF">HGA08_25530</name>
</gene>
<name>A0A846Y6X4_9NOCA</name>
<dbReference type="Proteomes" id="UP000565711">
    <property type="component" value="Unassembled WGS sequence"/>
</dbReference>
<proteinExistence type="predicted"/>
<evidence type="ECO:0000313" key="1">
    <source>
        <dbReference type="EMBL" id="NKY53564.1"/>
    </source>
</evidence>
<sequence length="352" mass="37446">MVVVLLVAVIAVAGFRNNNDAAPSPAAAVVTARGVVGSEKLSFFRDPAVVEALARNGIRLEVEPAGSRQIATTVDLSGADFAFPSSSLAAERIQRERAITTKYTPFSSPMVIATFRPIAEALTRAGIVRPGPVPAFDMRRYLALAQQGVQWDRLPGNTAYPVRKNVLISTTDPRTSNSAAMYLAVAAYVANDDAIVRGSTAEQFVLSKVSRLFTGQGYTDNSSAGPFAEYLAGGMGPTPMVWGYESQFVEAAIAGKLPADAVLAYPSPTVLSRHTLIPFSPTGDRIGRLLSTDPVLQRLAAEHGFRTADPSAFAGVVADHRVPVARDLVDVVDTPTYDTLEHLLDGVARAYN</sequence>
<dbReference type="AlphaFoldDB" id="A0A846Y6X4"/>